<dbReference type="Pfam" id="PF10651">
    <property type="entry name" value="BppU_N"/>
    <property type="match status" value="1"/>
</dbReference>
<dbReference type="SUPFAM" id="SSF88713">
    <property type="entry name" value="Glycoside hydrolase/deacetylase"/>
    <property type="match status" value="1"/>
</dbReference>
<dbReference type="Gene3D" id="3.20.20.370">
    <property type="entry name" value="Glycoside hydrolase/deacetylase"/>
    <property type="match status" value="1"/>
</dbReference>
<dbReference type="Proteomes" id="UP000191124">
    <property type="component" value="Unassembled WGS sequence"/>
</dbReference>
<sequence>MKTKLILDVNKTQHAQLNFIVTGRVGDKTSNIVDVYVIDNGSPYNLTGLKVLFECTKPDSTALRDDNGVKMIDATKGHFEYTFPVETFGAPGKAKRAFFSIEKDITTRATTQDFELVSLRNALDGNILSSHYISDFEKISEEAEEVKELLDSTSKDIKKEITELENKFDKAIEEGGVTPEVIVARENYKNLNDRLGSYDTQNKAIGTFCFDDGYAEDKLTHSIFKEFGLVCSFALVRDRIFERNRVEDYRLFEKDGFTTQSHASRHLDMTQEMTDSFLWYEVDRAAHELRNYGLTINGFVTPMSTFYDQQIESLKREYDYAFTVYKGTIPADGKSHVDKSHDPYRLHRVSLSRNTVDRIKIAIDKAIEEKGLLCFYDHRTGAEGENVPVDKLREILSYVKRKVDNREFLVMNNDDAVSSFFGKTLKGYRETNPLMLNMAPSVAVTDTTTHNFGKWSLSKHGQDLGEKIEIINNNSKELDLLKISYPNGTTIGKENSLQTRIDLSRRNLNSAKNQNLYIGFDLWADQIIDEGYIFSIESRFYGKDGTYLADHKKEINVSNIRQHFNFIATPTKIRSDFDYALVFFRFTSKAVLPNNFAFNVSNPVSGFGINNQAIEQELKSSELEAIDAFVRLDDKTVVGTPMPTKTWINYYAKNTSTATDVDGENSTFIAKVDGLYMINFGANYSVSGVTAGLKRALLEVTKKGWAGDSVTRTIQHFNTPNDVIFFNASYQIYLKKGEKVYAKSFFDINDGQIIAINEQPQIRITVIPKGLI</sequence>
<dbReference type="InterPro" id="IPR018913">
    <property type="entry name" value="BppU_N"/>
</dbReference>
<name>A0A1S9V6W9_BACCE</name>
<comment type="caution">
    <text evidence="3">The sequence shown here is derived from an EMBL/GenBank/DDBJ whole genome shotgun (WGS) entry which is preliminary data.</text>
</comment>
<dbReference type="AlphaFoldDB" id="A0A1S9V6W9"/>
<dbReference type="RefSeq" id="WP_078179924.1">
    <property type="nucleotide sequence ID" value="NZ_MUAL01000007.1"/>
</dbReference>
<accession>A0A1S9V6W9</accession>
<keyword evidence="1" id="KW-0175">Coiled coil</keyword>
<dbReference type="GO" id="GO:0005975">
    <property type="term" value="P:carbohydrate metabolic process"/>
    <property type="evidence" value="ECO:0007669"/>
    <property type="project" value="InterPro"/>
</dbReference>
<evidence type="ECO:0000259" key="2">
    <source>
        <dbReference type="Pfam" id="PF10651"/>
    </source>
</evidence>
<proteinExistence type="predicted"/>
<organism evidence="3 4">
    <name type="scientific">Bacillus cereus</name>
    <dbReference type="NCBI Taxonomy" id="1396"/>
    <lineage>
        <taxon>Bacteria</taxon>
        <taxon>Bacillati</taxon>
        <taxon>Bacillota</taxon>
        <taxon>Bacilli</taxon>
        <taxon>Bacillales</taxon>
        <taxon>Bacillaceae</taxon>
        <taxon>Bacillus</taxon>
        <taxon>Bacillus cereus group</taxon>
    </lineage>
</organism>
<protein>
    <recommendedName>
        <fullName evidence="2">BppU N-terminal domain-containing protein</fullName>
    </recommendedName>
</protein>
<feature type="coiled-coil region" evidence="1">
    <location>
        <begin position="136"/>
        <end position="174"/>
    </location>
</feature>
<evidence type="ECO:0000313" key="3">
    <source>
        <dbReference type="EMBL" id="OOR30236.1"/>
    </source>
</evidence>
<evidence type="ECO:0000313" key="4">
    <source>
        <dbReference type="Proteomes" id="UP000191124"/>
    </source>
</evidence>
<dbReference type="Gene3D" id="2.60.40.3350">
    <property type="match status" value="1"/>
</dbReference>
<dbReference type="EMBL" id="MUAL01000007">
    <property type="protein sequence ID" value="OOR30236.1"/>
    <property type="molecule type" value="Genomic_DNA"/>
</dbReference>
<evidence type="ECO:0000256" key="1">
    <source>
        <dbReference type="SAM" id="Coils"/>
    </source>
</evidence>
<dbReference type="InterPro" id="IPR011330">
    <property type="entry name" value="Glyco_hydro/deAcase_b/a-brl"/>
</dbReference>
<feature type="domain" description="BppU N-terminal" evidence="2">
    <location>
        <begin position="1"/>
        <end position="144"/>
    </location>
</feature>
<reference evidence="3 4" key="1">
    <citation type="submission" date="2017-01" db="EMBL/GenBank/DDBJ databases">
        <title>Bacillus cereus isolates.</title>
        <authorList>
            <person name="Beno S.M."/>
        </authorList>
    </citation>
    <scope>NUCLEOTIDE SEQUENCE [LARGE SCALE GENOMIC DNA]</scope>
    <source>
        <strain evidence="3 4">FSL M7-1219</strain>
    </source>
</reference>
<gene>
    <name evidence="3" type="ORF">BW892_06795</name>
</gene>